<evidence type="ECO:0000313" key="2">
    <source>
        <dbReference type="Proteomes" id="UP000018372"/>
    </source>
</evidence>
<organism evidence="1 2">
    <name type="scientific">Phocaeicola plebeius CAG:211</name>
    <dbReference type="NCBI Taxonomy" id="1263052"/>
    <lineage>
        <taxon>Bacteria</taxon>
        <taxon>Pseudomonadati</taxon>
        <taxon>Bacteroidota</taxon>
        <taxon>Bacteroidia</taxon>
        <taxon>Bacteroidales</taxon>
        <taxon>Bacteroidaceae</taxon>
        <taxon>Phocaeicola</taxon>
    </lineage>
</organism>
<sequence>MDGLKGVVPDSCGERVRMEPSLFGTIERREPCEGCLKNDLTKHNGIYCIIKDWRATDKATGKKGKRIRFIDLINEEA</sequence>
<reference evidence="1" key="1">
    <citation type="submission" date="2012-11" db="EMBL/GenBank/DDBJ databases">
        <title>Dependencies among metagenomic species, viruses, plasmids and units of genetic variation.</title>
        <authorList>
            <person name="Nielsen H.B."/>
            <person name="Almeida M."/>
            <person name="Juncker A.S."/>
            <person name="Rasmussen S."/>
            <person name="Li J."/>
            <person name="Sunagawa S."/>
            <person name="Plichta D."/>
            <person name="Gautier L."/>
            <person name="Le Chatelier E."/>
            <person name="Peletier E."/>
            <person name="Bonde I."/>
            <person name="Nielsen T."/>
            <person name="Manichanh C."/>
            <person name="Arumugam M."/>
            <person name="Batto J."/>
            <person name="Santos M.B.Q.D."/>
            <person name="Blom N."/>
            <person name="Borruel N."/>
            <person name="Burgdorf K.S."/>
            <person name="Boumezbeur F."/>
            <person name="Casellas F."/>
            <person name="Dore J."/>
            <person name="Guarner F."/>
            <person name="Hansen T."/>
            <person name="Hildebrand F."/>
            <person name="Kaas R.S."/>
            <person name="Kennedy S."/>
            <person name="Kristiansen K."/>
            <person name="Kultima J.R."/>
            <person name="Leonard P."/>
            <person name="Levenez F."/>
            <person name="Lund O."/>
            <person name="Moumen B."/>
            <person name="Le Paslier D."/>
            <person name="Pons N."/>
            <person name="Pedersen O."/>
            <person name="Prifti E."/>
            <person name="Qin J."/>
            <person name="Raes J."/>
            <person name="Tap J."/>
            <person name="Tims S."/>
            <person name="Ussery D.W."/>
            <person name="Yamada T."/>
            <person name="MetaHit consortium"/>
            <person name="Renault P."/>
            <person name="Sicheritz-Ponten T."/>
            <person name="Bork P."/>
            <person name="Wang J."/>
            <person name="Brunak S."/>
            <person name="Ehrlich S.D."/>
        </authorList>
    </citation>
    <scope>NUCLEOTIDE SEQUENCE [LARGE SCALE GENOMIC DNA]</scope>
</reference>
<evidence type="ECO:0000313" key="1">
    <source>
        <dbReference type="EMBL" id="CCZ86804.1"/>
    </source>
</evidence>
<accession>R5VFV0</accession>
<dbReference type="AlphaFoldDB" id="R5VFV0"/>
<name>R5VFV0_9BACT</name>
<gene>
    <name evidence="1" type="ORF">BN536_01654</name>
</gene>
<protein>
    <submittedName>
        <fullName evidence="1">Uncharacterized protein</fullName>
    </submittedName>
</protein>
<dbReference type="EMBL" id="CBAT010000076">
    <property type="protein sequence ID" value="CCZ86804.1"/>
    <property type="molecule type" value="Genomic_DNA"/>
</dbReference>
<dbReference type="Proteomes" id="UP000018372">
    <property type="component" value="Unassembled WGS sequence"/>
</dbReference>
<proteinExistence type="predicted"/>
<comment type="caution">
    <text evidence="1">The sequence shown here is derived from an EMBL/GenBank/DDBJ whole genome shotgun (WGS) entry which is preliminary data.</text>
</comment>